<dbReference type="Gene3D" id="3.10.290.10">
    <property type="entry name" value="RNA-binding S4 domain"/>
    <property type="match status" value="1"/>
</dbReference>
<dbReference type="PROSITE" id="PS50889">
    <property type="entry name" value="S4"/>
    <property type="match status" value="1"/>
</dbReference>
<evidence type="ECO:0000256" key="3">
    <source>
        <dbReference type="ARBA" id="ARBA00022517"/>
    </source>
</evidence>
<evidence type="ECO:0000256" key="7">
    <source>
        <dbReference type="ARBA" id="ARBA00069727"/>
    </source>
</evidence>
<evidence type="ECO:0000313" key="12">
    <source>
        <dbReference type="EMBL" id="KOB69335.1"/>
    </source>
</evidence>
<dbReference type="CDD" id="cd00165">
    <property type="entry name" value="S4"/>
    <property type="match status" value="1"/>
</dbReference>
<dbReference type="Pfam" id="PF01479">
    <property type="entry name" value="S4"/>
    <property type="match status" value="1"/>
</dbReference>
<feature type="domain" description="Small ribosomal subunit protein uS4 N-terminal" evidence="11">
    <location>
        <begin position="4"/>
        <end position="94"/>
    </location>
</feature>
<keyword evidence="3" id="KW-0690">Ribosome biogenesis</keyword>
<dbReference type="AlphaFoldDB" id="A0A0L7L1M3"/>
<dbReference type="GO" id="GO:0006364">
    <property type="term" value="P:rRNA processing"/>
    <property type="evidence" value="ECO:0007669"/>
    <property type="project" value="TreeGrafter"/>
</dbReference>
<dbReference type="GO" id="GO:0042274">
    <property type="term" value="P:ribosomal small subunit biogenesis"/>
    <property type="evidence" value="ECO:0007669"/>
    <property type="project" value="TreeGrafter"/>
</dbReference>
<accession>A0A0L7L1M3</accession>
<keyword evidence="4 9" id="KW-0694">RNA-binding</keyword>
<evidence type="ECO:0000313" key="13">
    <source>
        <dbReference type="Proteomes" id="UP000037510"/>
    </source>
</evidence>
<evidence type="ECO:0000256" key="8">
    <source>
        <dbReference type="ARBA" id="ARBA00072223"/>
    </source>
</evidence>
<dbReference type="InterPro" id="IPR002942">
    <property type="entry name" value="S4_RNA-bd"/>
</dbReference>
<dbReference type="FunFam" id="3.10.290.10:FF:000006">
    <property type="entry name" value="U3 small nucleolar ribonucleoprotein IMP3"/>
    <property type="match status" value="1"/>
</dbReference>
<dbReference type="PANTHER" id="PTHR11831">
    <property type="entry name" value="30S 40S RIBOSOMAL PROTEIN"/>
    <property type="match status" value="1"/>
</dbReference>
<dbReference type="STRING" id="104452.A0A0L7L1M3"/>
<keyword evidence="13" id="KW-1185">Reference proteome</keyword>
<evidence type="ECO:0000259" key="10">
    <source>
        <dbReference type="SMART" id="SM00363"/>
    </source>
</evidence>
<evidence type="ECO:0000256" key="5">
    <source>
        <dbReference type="ARBA" id="ARBA00023242"/>
    </source>
</evidence>
<evidence type="ECO:0000256" key="1">
    <source>
        <dbReference type="ARBA" id="ARBA00004604"/>
    </source>
</evidence>
<name>A0A0L7L1M3_OPEBR</name>
<reference evidence="12 13" key="1">
    <citation type="journal article" date="2015" name="Genome Biol. Evol.">
        <title>The genome of winter moth (Operophtera brumata) provides a genomic perspective on sexual dimorphism and phenology.</title>
        <authorList>
            <person name="Derks M.F."/>
            <person name="Smit S."/>
            <person name="Salis L."/>
            <person name="Schijlen E."/>
            <person name="Bossers A."/>
            <person name="Mateman C."/>
            <person name="Pijl A.S."/>
            <person name="de Ridder D."/>
            <person name="Groenen M.A."/>
            <person name="Visser M.E."/>
            <person name="Megens H.J."/>
        </authorList>
    </citation>
    <scope>NUCLEOTIDE SEQUENCE [LARGE SCALE GENOMIC DNA]</scope>
    <source>
        <strain evidence="12">WM2013NL</strain>
        <tissue evidence="12">Head and thorax</tissue>
    </source>
</reference>
<dbReference type="SUPFAM" id="SSF55174">
    <property type="entry name" value="Alpha-L RNA-binding motif"/>
    <property type="match status" value="1"/>
</dbReference>
<comment type="similarity">
    <text evidence="2">Belongs to the universal ribosomal protein uS4 family.</text>
</comment>
<keyword evidence="6 12" id="KW-0687">Ribonucleoprotein</keyword>
<dbReference type="Proteomes" id="UP000037510">
    <property type="component" value="Unassembled WGS sequence"/>
</dbReference>
<dbReference type="GO" id="GO:0030515">
    <property type="term" value="F:snoRNA binding"/>
    <property type="evidence" value="ECO:0007669"/>
    <property type="project" value="TreeGrafter"/>
</dbReference>
<protein>
    <recommendedName>
        <fullName evidence="7">U3 small nucleolar ribonucleoprotein protein IMP3</fullName>
    </recommendedName>
    <alternativeName>
        <fullName evidence="8">U3 small nucleolar ribonucleoprotein protein imp3</fullName>
    </alternativeName>
</protein>
<evidence type="ECO:0000256" key="9">
    <source>
        <dbReference type="PROSITE-ProRule" id="PRU00182"/>
    </source>
</evidence>
<dbReference type="InterPro" id="IPR001912">
    <property type="entry name" value="Ribosomal_uS4_N"/>
</dbReference>
<feature type="domain" description="RNA-binding S4" evidence="10">
    <location>
        <begin position="95"/>
        <end position="157"/>
    </location>
</feature>
<dbReference type="SMART" id="SM01390">
    <property type="entry name" value="Ribosomal_S4"/>
    <property type="match status" value="1"/>
</dbReference>
<sequence length="169" mass="19962">MVRKLKFHEQKLLKKVDFISWKLDNNLNEVKAMKKYHIQKREDYTKFIKDLDASSEFRTESSAQLLEKLYQMGLIPTRWDLALAINVSASSFCRRRLPSVMVRNRMSESMKEATKFIEQGHVRVGPEVIKDPAFLVTRSLEDFVTWVDGSAIRKHVLEYNDMRDDFEML</sequence>
<gene>
    <name evidence="12" type="ORF">OBRU01_17360</name>
</gene>
<dbReference type="GO" id="GO:0034457">
    <property type="term" value="C:Mpp10 complex"/>
    <property type="evidence" value="ECO:0007669"/>
    <property type="project" value="TreeGrafter"/>
</dbReference>
<dbReference type="Pfam" id="PF00163">
    <property type="entry name" value="Ribosomal_S4"/>
    <property type="match status" value="1"/>
</dbReference>
<comment type="caution">
    <text evidence="12">The sequence shown here is derived from an EMBL/GenBank/DDBJ whole genome shotgun (WGS) entry which is preliminary data.</text>
</comment>
<organism evidence="12 13">
    <name type="scientific">Operophtera brumata</name>
    <name type="common">Winter moth</name>
    <name type="synonym">Phalaena brumata</name>
    <dbReference type="NCBI Taxonomy" id="104452"/>
    <lineage>
        <taxon>Eukaryota</taxon>
        <taxon>Metazoa</taxon>
        <taxon>Ecdysozoa</taxon>
        <taxon>Arthropoda</taxon>
        <taxon>Hexapoda</taxon>
        <taxon>Insecta</taxon>
        <taxon>Pterygota</taxon>
        <taxon>Neoptera</taxon>
        <taxon>Endopterygota</taxon>
        <taxon>Lepidoptera</taxon>
        <taxon>Glossata</taxon>
        <taxon>Ditrysia</taxon>
        <taxon>Geometroidea</taxon>
        <taxon>Geometridae</taxon>
        <taxon>Larentiinae</taxon>
        <taxon>Operophtera</taxon>
    </lineage>
</organism>
<dbReference type="InterPro" id="IPR022801">
    <property type="entry name" value="Ribosomal_uS4"/>
</dbReference>
<evidence type="ECO:0000256" key="4">
    <source>
        <dbReference type="ARBA" id="ARBA00022884"/>
    </source>
</evidence>
<comment type="subcellular location">
    <subcellularLocation>
        <location evidence="1">Nucleus</location>
        <location evidence="1">Nucleolus</location>
    </subcellularLocation>
</comment>
<dbReference type="InterPro" id="IPR036986">
    <property type="entry name" value="S4_RNA-bd_sf"/>
</dbReference>
<keyword evidence="5" id="KW-0539">Nucleus</keyword>
<dbReference type="EMBL" id="JTDY01003564">
    <property type="protein sequence ID" value="KOB69335.1"/>
    <property type="molecule type" value="Genomic_DNA"/>
</dbReference>
<dbReference type="GO" id="GO:0032040">
    <property type="term" value="C:small-subunit processome"/>
    <property type="evidence" value="ECO:0007669"/>
    <property type="project" value="TreeGrafter"/>
</dbReference>
<evidence type="ECO:0000256" key="2">
    <source>
        <dbReference type="ARBA" id="ARBA00007465"/>
    </source>
</evidence>
<dbReference type="SMART" id="SM00363">
    <property type="entry name" value="S4"/>
    <property type="match status" value="1"/>
</dbReference>
<evidence type="ECO:0000259" key="11">
    <source>
        <dbReference type="SMART" id="SM01390"/>
    </source>
</evidence>
<evidence type="ECO:0000256" key="6">
    <source>
        <dbReference type="ARBA" id="ARBA00023274"/>
    </source>
</evidence>
<dbReference type="PANTHER" id="PTHR11831:SF1">
    <property type="entry name" value="U3 SMALL NUCLEOLAR RIBONUCLEOPROTEIN PROTEIN IMP3"/>
    <property type="match status" value="1"/>
</dbReference>
<proteinExistence type="inferred from homology"/>
<dbReference type="GO" id="GO:0019843">
    <property type="term" value="F:rRNA binding"/>
    <property type="evidence" value="ECO:0007669"/>
    <property type="project" value="InterPro"/>
</dbReference>